<evidence type="ECO:0000256" key="1">
    <source>
        <dbReference type="SAM" id="MobiDB-lite"/>
    </source>
</evidence>
<dbReference type="PANTHER" id="PTHR48192">
    <property type="entry name" value="ZN(2)-C6 FUNGAL-TYPE DOMAIN-CONTAINING PROTEIN"/>
    <property type="match status" value="1"/>
</dbReference>
<feature type="region of interest" description="Disordered" evidence="1">
    <location>
        <begin position="281"/>
        <end position="390"/>
    </location>
</feature>
<proteinExistence type="predicted"/>
<protein>
    <submittedName>
        <fullName evidence="2">Uncharacterized protein</fullName>
    </submittedName>
</protein>
<evidence type="ECO:0000313" key="2">
    <source>
        <dbReference type="EnsemblPlants" id="TraesCS5A02G017700.1"/>
    </source>
</evidence>
<dbReference type="Proteomes" id="UP000019116">
    <property type="component" value="Chromosome 5A"/>
</dbReference>
<feature type="compositionally biased region" description="Basic and acidic residues" evidence="1">
    <location>
        <begin position="367"/>
        <end position="390"/>
    </location>
</feature>
<gene>
    <name evidence="2" type="primary">LOC123106355</name>
</gene>
<dbReference type="Gramene" id="TraesCS5A03G0043300.1">
    <property type="protein sequence ID" value="TraesCS5A03G0043300.1.CDS"/>
    <property type="gene ID" value="TraesCS5A03G0043300"/>
</dbReference>
<sequence>MDKLLYVQKGKEKPARVMIGEGTHWSWRTRQYRQCNIAPDVVDQKDREICQFCGLRNGAQMELRRAIANKTPGGQCHLKLDYESLIRSYLELHGLPEYADEKQKNEMEKEIIEKDKDRYHREDGACWCLKNLGIRAFVGNTPYVHRLGIDDYHLYPRMPAEDVWTYVEEGRAVMCKVLCGQEFYELKADEIYAWIPQYDGEKKQFVEMPEKHQVVLIGNGNAGPELEFEQYHPFCNSHGIEFANGGDGCVFFEGLLEFCLVEIKAEPKHITTRLAEISDRPLPRRRAAVPSQPHPTQPPSDSSVWRPAGPSPQYPPTRPPSDSSWWRPAAPSHQTPPIRPSSEMSWRRIGDPDPTPPRQAPNVWLPRPRDPPRRASPPRDRSKINKDRWR</sequence>
<dbReference type="AlphaFoldDB" id="A0A3B6KCF0"/>
<dbReference type="GeneID" id="123106355"/>
<dbReference type="PANTHER" id="PTHR48192:SF1">
    <property type="entry name" value="ZN(II)2CYS6 TRANSCRIPTION FACTOR (EUROFUNG)"/>
    <property type="match status" value="1"/>
</dbReference>
<reference evidence="2" key="2">
    <citation type="submission" date="2018-10" db="UniProtKB">
        <authorList>
            <consortium name="EnsemblPlants"/>
        </authorList>
    </citation>
    <scope>IDENTIFICATION</scope>
</reference>
<accession>A0A3B6KCF0</accession>
<dbReference type="Gramene" id="TraesCS5A02G017700.1">
    <property type="protein sequence ID" value="TraesCS5A02G017700.1"/>
    <property type="gene ID" value="TraesCS5A02G017700"/>
</dbReference>
<dbReference type="KEGG" id="taes:123106355"/>
<reference evidence="2" key="1">
    <citation type="submission" date="2018-08" db="EMBL/GenBank/DDBJ databases">
        <authorList>
            <person name="Rossello M."/>
        </authorList>
    </citation>
    <scope>NUCLEOTIDE SEQUENCE [LARGE SCALE GENOMIC DNA]</scope>
    <source>
        <strain evidence="2">cv. Chinese Spring</strain>
    </source>
</reference>
<name>A0A3B6KCF0_WHEAT</name>
<dbReference type="Gramene" id="TraesRN5A0100042800.1">
    <property type="protein sequence ID" value="TraesRN5A0100042800.1"/>
    <property type="gene ID" value="TraesRN5A0100042800"/>
</dbReference>
<organism evidence="2">
    <name type="scientific">Triticum aestivum</name>
    <name type="common">Wheat</name>
    <dbReference type="NCBI Taxonomy" id="4565"/>
    <lineage>
        <taxon>Eukaryota</taxon>
        <taxon>Viridiplantae</taxon>
        <taxon>Streptophyta</taxon>
        <taxon>Embryophyta</taxon>
        <taxon>Tracheophyta</taxon>
        <taxon>Spermatophyta</taxon>
        <taxon>Magnoliopsida</taxon>
        <taxon>Liliopsida</taxon>
        <taxon>Poales</taxon>
        <taxon>Poaceae</taxon>
        <taxon>BOP clade</taxon>
        <taxon>Pooideae</taxon>
        <taxon>Triticodae</taxon>
        <taxon>Triticeae</taxon>
        <taxon>Triticinae</taxon>
        <taxon>Triticum</taxon>
    </lineage>
</organism>
<keyword evidence="3" id="KW-1185">Reference proteome</keyword>
<dbReference type="RefSeq" id="XP_044384484.1">
    <property type="nucleotide sequence ID" value="XM_044528549.1"/>
</dbReference>
<evidence type="ECO:0000313" key="3">
    <source>
        <dbReference type="Proteomes" id="UP000019116"/>
    </source>
</evidence>
<feature type="compositionally biased region" description="Pro residues" evidence="1">
    <location>
        <begin position="309"/>
        <end position="319"/>
    </location>
</feature>
<dbReference type="EnsemblPlants" id="TraesCS5A02G017700.1">
    <property type="protein sequence ID" value="TraesCS5A02G017700.1"/>
    <property type="gene ID" value="TraesCS5A02G017700"/>
</dbReference>